<evidence type="ECO:0000256" key="14">
    <source>
        <dbReference type="ARBA" id="ARBA00023180"/>
    </source>
</evidence>
<dbReference type="FunFam" id="3.40.630.30:FF:000125">
    <property type="entry name" value="Histone acetyltransferase type B catalytic subunit"/>
    <property type="match status" value="1"/>
</dbReference>
<dbReference type="GO" id="GO:0006508">
    <property type="term" value="P:proteolysis"/>
    <property type="evidence" value="ECO:0007669"/>
    <property type="project" value="UniProtKB-KW"/>
</dbReference>
<dbReference type="OrthoDB" id="10253098at2759"/>
<feature type="compositionally biased region" description="Acidic residues" evidence="21">
    <location>
        <begin position="950"/>
        <end position="962"/>
    </location>
</feature>
<evidence type="ECO:0000256" key="12">
    <source>
        <dbReference type="ARBA" id="ARBA00022801"/>
    </source>
</evidence>
<keyword evidence="9" id="KW-0645">Protease</keyword>
<dbReference type="InterPro" id="IPR029058">
    <property type="entry name" value="AB_hydrolase_fold"/>
</dbReference>
<dbReference type="Proteomes" id="UP000509510">
    <property type="component" value="Chromosome IV"/>
</dbReference>
<comment type="subunit">
    <text evidence="20">Component of the HAT-B complex composed of at least HAT1 and HAT2. The HAT-B complex binds to histone H4 tail.</text>
</comment>
<dbReference type="PANTHER" id="PTHR12046">
    <property type="entry name" value="HISTONE ACETYLTRANSFERASE TYPE B CATALYTIC SUBUNIT"/>
    <property type="match status" value="1"/>
</dbReference>
<dbReference type="Pfam" id="PF10394">
    <property type="entry name" value="Hat1_N"/>
    <property type="match status" value="1"/>
</dbReference>
<evidence type="ECO:0000256" key="20">
    <source>
        <dbReference type="ARBA" id="ARBA00063577"/>
    </source>
</evidence>
<keyword evidence="8" id="KW-0121">Carboxypeptidase</keyword>
<keyword evidence="25" id="KW-1185">Reference proteome</keyword>
<dbReference type="Gene3D" id="3.90.360.10">
    <property type="entry name" value="Histone acetyl transferase 1 (HAT1), N-terminal domain"/>
    <property type="match status" value="1"/>
</dbReference>
<evidence type="ECO:0000313" key="25">
    <source>
        <dbReference type="Proteomes" id="UP000509510"/>
    </source>
</evidence>
<dbReference type="EMBL" id="CP055901">
    <property type="protein sequence ID" value="QKX59872.1"/>
    <property type="molecule type" value="Genomic_DNA"/>
</dbReference>
<evidence type="ECO:0000256" key="4">
    <source>
        <dbReference type="ARBA" id="ARBA00010543"/>
    </source>
</evidence>
<evidence type="ECO:0000256" key="10">
    <source>
        <dbReference type="ARBA" id="ARBA00022679"/>
    </source>
</evidence>
<evidence type="ECO:0000256" key="6">
    <source>
        <dbReference type="ARBA" id="ARBA00021268"/>
    </source>
</evidence>
<evidence type="ECO:0000256" key="21">
    <source>
        <dbReference type="SAM" id="MobiDB-lite"/>
    </source>
</evidence>
<comment type="catalytic activity">
    <reaction evidence="18">
        <text>L-lysyl-[protein] + acetyl-CoA = N(6)-acetyl-L-lysyl-[protein] + CoA + H(+)</text>
        <dbReference type="Rhea" id="RHEA:45948"/>
        <dbReference type="Rhea" id="RHEA-COMP:9752"/>
        <dbReference type="Rhea" id="RHEA-COMP:10731"/>
        <dbReference type="ChEBI" id="CHEBI:15378"/>
        <dbReference type="ChEBI" id="CHEBI:29969"/>
        <dbReference type="ChEBI" id="CHEBI:57287"/>
        <dbReference type="ChEBI" id="CHEBI:57288"/>
        <dbReference type="ChEBI" id="CHEBI:61930"/>
        <dbReference type="EC" id="2.3.1.48"/>
    </reaction>
</comment>
<dbReference type="InterPro" id="IPR016181">
    <property type="entry name" value="Acyl_CoA_acyltransferase"/>
</dbReference>
<comment type="function">
    <text evidence="19">Catalytic component of the histone acetylase B (HAT-B) complex. Acetylates 'Lys-12' of histone H4 which is required for telomeric silencing. Has intrinsic substrate specificity that modifies lysine in recognition sequence GXGKXG. Involved in DNA double-strand break repair.</text>
</comment>
<evidence type="ECO:0000256" key="16">
    <source>
        <dbReference type="ARBA" id="ARBA00023242"/>
    </source>
</evidence>
<evidence type="ECO:0000256" key="22">
    <source>
        <dbReference type="SAM" id="SignalP"/>
    </source>
</evidence>
<evidence type="ECO:0000256" key="9">
    <source>
        <dbReference type="ARBA" id="ARBA00022670"/>
    </source>
</evidence>
<dbReference type="GO" id="GO:0000781">
    <property type="term" value="C:chromosome, telomeric region"/>
    <property type="evidence" value="ECO:0007669"/>
    <property type="project" value="GOC"/>
</dbReference>
<keyword evidence="13" id="KW-0156">Chromatin regulator</keyword>
<keyword evidence="10" id="KW-0808">Transferase</keyword>
<dbReference type="Gene3D" id="3.40.630.30">
    <property type="match status" value="1"/>
</dbReference>
<name>A0A7H8R0J2_TALRU</name>
<dbReference type="PRINTS" id="PR00724">
    <property type="entry name" value="CRBOXYPTASEC"/>
</dbReference>
<evidence type="ECO:0000313" key="24">
    <source>
        <dbReference type="EMBL" id="QKX59872.1"/>
    </source>
</evidence>
<dbReference type="RefSeq" id="XP_035346049.1">
    <property type="nucleotide sequence ID" value="XM_035490156.1"/>
</dbReference>
<evidence type="ECO:0000256" key="19">
    <source>
        <dbReference type="ARBA" id="ARBA00053467"/>
    </source>
</evidence>
<evidence type="ECO:0000256" key="13">
    <source>
        <dbReference type="ARBA" id="ARBA00022853"/>
    </source>
</evidence>
<keyword evidence="17" id="KW-0012">Acyltransferase</keyword>
<feature type="signal peptide" evidence="22">
    <location>
        <begin position="1"/>
        <end position="23"/>
    </location>
</feature>
<dbReference type="GO" id="GO:0005737">
    <property type="term" value="C:cytoplasm"/>
    <property type="evidence" value="ECO:0007669"/>
    <property type="project" value="UniProtKB-SubCell"/>
</dbReference>
<dbReference type="InterPro" id="IPR019467">
    <property type="entry name" value="Hat1_N"/>
</dbReference>
<dbReference type="Gene3D" id="3.40.50.12670">
    <property type="match status" value="1"/>
</dbReference>
<evidence type="ECO:0000256" key="18">
    <source>
        <dbReference type="ARBA" id="ARBA00048017"/>
    </source>
</evidence>
<feature type="chain" id="PRO_5028870770" description="Histone acetyltransferase type B catalytic subunit" evidence="22">
    <location>
        <begin position="24"/>
        <end position="974"/>
    </location>
</feature>
<keyword evidence="12" id="KW-0378">Hydrolase</keyword>
<dbReference type="SUPFAM" id="SSF55729">
    <property type="entry name" value="Acyl-CoA N-acyltransferases (Nat)"/>
    <property type="match status" value="1"/>
</dbReference>
<protein>
    <recommendedName>
        <fullName evidence="6">Histone acetyltransferase type B catalytic subunit</fullName>
        <ecNumber evidence="5">2.3.1.48</ecNumber>
    </recommendedName>
</protein>
<dbReference type="KEGG" id="trg:TRUGW13939_07014"/>
<dbReference type="InterPro" id="IPR017380">
    <property type="entry name" value="Hist_AcTrfase_B-typ_cat-su"/>
</dbReference>
<dbReference type="EC" id="2.3.1.48" evidence="5"/>
<dbReference type="GO" id="GO:0031509">
    <property type="term" value="P:subtelomeric heterochromatin formation"/>
    <property type="evidence" value="ECO:0007669"/>
    <property type="project" value="InterPro"/>
</dbReference>
<evidence type="ECO:0000256" key="11">
    <source>
        <dbReference type="ARBA" id="ARBA00022763"/>
    </source>
</evidence>
<dbReference type="AlphaFoldDB" id="A0A7H8R0J2"/>
<comment type="similarity">
    <text evidence="3">Belongs to the peptidase S10 family.</text>
</comment>
<feature type="region of interest" description="Disordered" evidence="21">
    <location>
        <begin position="949"/>
        <end position="974"/>
    </location>
</feature>
<proteinExistence type="inferred from homology"/>
<organism evidence="24 25">
    <name type="scientific">Talaromyces rugulosus</name>
    <name type="common">Penicillium rugulosum</name>
    <dbReference type="NCBI Taxonomy" id="121627"/>
    <lineage>
        <taxon>Eukaryota</taxon>
        <taxon>Fungi</taxon>
        <taxon>Dikarya</taxon>
        <taxon>Ascomycota</taxon>
        <taxon>Pezizomycotina</taxon>
        <taxon>Eurotiomycetes</taxon>
        <taxon>Eurotiomycetidae</taxon>
        <taxon>Eurotiales</taxon>
        <taxon>Trichocomaceae</taxon>
        <taxon>Talaromyces</taxon>
        <taxon>Talaromyces sect. Islandici</taxon>
    </lineage>
</organism>
<dbReference type="GO" id="GO:0004185">
    <property type="term" value="F:serine-type carboxypeptidase activity"/>
    <property type="evidence" value="ECO:0007669"/>
    <property type="project" value="InterPro"/>
</dbReference>
<evidence type="ECO:0000256" key="15">
    <source>
        <dbReference type="ARBA" id="ARBA00023204"/>
    </source>
</evidence>
<dbReference type="GeneID" id="55994507"/>
<keyword evidence="15" id="KW-0234">DNA repair</keyword>
<keyword evidence="16" id="KW-0539">Nucleus</keyword>
<dbReference type="GO" id="GO:0006281">
    <property type="term" value="P:DNA repair"/>
    <property type="evidence" value="ECO:0007669"/>
    <property type="project" value="UniProtKB-KW"/>
</dbReference>
<evidence type="ECO:0000259" key="23">
    <source>
        <dbReference type="Pfam" id="PF10394"/>
    </source>
</evidence>
<reference evidence="25" key="1">
    <citation type="submission" date="2020-06" db="EMBL/GenBank/DDBJ databases">
        <title>A chromosome-scale genome assembly of Talaromyces rugulosus W13939.</title>
        <authorList>
            <person name="Wang B."/>
            <person name="Guo L."/>
            <person name="Ye K."/>
            <person name="Wang L."/>
        </authorList>
    </citation>
    <scope>NUCLEOTIDE SEQUENCE [LARGE SCALE GENOMIC DNA]</scope>
    <source>
        <strain evidence="25">W13939</strain>
    </source>
</reference>
<evidence type="ECO:0000256" key="5">
    <source>
        <dbReference type="ARBA" id="ARBA00013184"/>
    </source>
</evidence>
<comment type="subcellular location">
    <subcellularLocation>
        <location evidence="2">Cytoplasm</location>
    </subcellularLocation>
    <subcellularLocation>
        <location evidence="1">Nucleus</location>
    </subcellularLocation>
</comment>
<dbReference type="Pfam" id="PF00450">
    <property type="entry name" value="Peptidase_S10"/>
    <property type="match status" value="2"/>
</dbReference>
<accession>A0A7H8R0J2</accession>
<sequence length="974" mass="110149">MHIPLITSIVAATAALLADTIWAMPSSSSFHGEMAAKRAPHASDTKDFRFLTNKTSKYRVESLPEVNFDIGEMYSGLIPVDKSKNESRELFFVFQPTIGAPVDEITIFLNGGPGCSSLQAFLQENGRFLWTPGTFAPVENPYSWVNLTNMLWVDQPIGTGYSIGTPTAVSQEETAQDFVKFFKNFEVLFGIKKFKIYLAGESYAGRYVPYISAAFIEQQDNEYFDLQGVLLYDPTIGAALTTQLMVRLTRRTLPNNPCFSMYDISSTCPILWDVLGAPTILSYVPNGAEIYFDRPDVQKALHAPSVSWLECTTSKVYLGGNGTGGPEAKGDMSPDPIQDVLPQVIEHTNRVLVSNGDYDMIVQTNGTLLSIQNMTWNGKLGFGERPSKPINIQTPDLMYQKVFQESTYAGLDGPQGEMGVQHYERGLMWAETYQAGHMQPQYQPPPRLHLFCAPIQTRLRASAWHHTIMADQGDWSCDANDAVQISIVQPGDQKLVTADLFHPQFTYSIFGDEEQIFGYKGLIVRLRFAAHDLRTQVHISYDEKFKAVGDAAATDLNKTLRDWIPEFAFTRLPDYEKAVQNDESAKDFVPPGKLVHSYESKNRNYEIWAGSLADPAVCNLLARAQVFVPFFIEAGTPLVLDDPEWTLERWTVYFVYERITPPTPKASKYLFVGYSTTYRWWFYPKQKGEKGAVKDDIFPYPEEIRFSTLPSRLRIAQFLILPSHQGAGHGSLLYNTIHKATIADDTVTEITVEDPNEAFDVLRDSADYHTLYPELMKQDININPNPYPADAGKRRPRNVPTSTLIPTEKLSKIRSQYKIAPTQFAHILEMFLLKRIPHPKRAAGGANMARLLTKKHKADDENERRYYWWRMLLKQRLYKRSRDILIQLDLPERIQKLDETATNVEEGYEALLTVFDAREKGKATAAPALAAGEIEVSVPALRFKRKYAVEDDEDEEEEEDDQPQIAEAAKRPKV</sequence>
<evidence type="ECO:0000256" key="17">
    <source>
        <dbReference type="ARBA" id="ARBA00023315"/>
    </source>
</evidence>
<keyword evidence="22" id="KW-0732">Signal</keyword>
<dbReference type="InterPro" id="IPR018202">
    <property type="entry name" value="Ser_caboxypep_ser_AS"/>
</dbReference>
<dbReference type="InterPro" id="IPR001563">
    <property type="entry name" value="Peptidase_S10"/>
</dbReference>
<evidence type="ECO:0000256" key="7">
    <source>
        <dbReference type="ARBA" id="ARBA00022490"/>
    </source>
</evidence>
<feature type="domain" description="Histone acetyl transferase HAT1 N-terminal" evidence="23">
    <location>
        <begin position="475"/>
        <end position="633"/>
    </location>
</feature>
<dbReference type="PROSITE" id="PS00131">
    <property type="entry name" value="CARBOXYPEPT_SER_SER"/>
    <property type="match status" value="1"/>
</dbReference>
<comment type="similarity">
    <text evidence="4">Belongs to the HAT1 family.</text>
</comment>
<dbReference type="GO" id="GO:0004402">
    <property type="term" value="F:histone acetyltransferase activity"/>
    <property type="evidence" value="ECO:0007669"/>
    <property type="project" value="InterPro"/>
</dbReference>
<dbReference type="InterPro" id="IPR037113">
    <property type="entry name" value="Hat1_N_sf"/>
</dbReference>
<dbReference type="GO" id="GO:0005634">
    <property type="term" value="C:nucleus"/>
    <property type="evidence" value="ECO:0007669"/>
    <property type="project" value="UniProtKB-SubCell"/>
</dbReference>
<dbReference type="Gene3D" id="3.40.50.1820">
    <property type="entry name" value="alpha/beta hydrolase"/>
    <property type="match status" value="1"/>
</dbReference>
<evidence type="ECO:0000256" key="3">
    <source>
        <dbReference type="ARBA" id="ARBA00009431"/>
    </source>
</evidence>
<evidence type="ECO:0000256" key="1">
    <source>
        <dbReference type="ARBA" id="ARBA00004123"/>
    </source>
</evidence>
<dbReference type="PROSITE" id="PS00560">
    <property type="entry name" value="CARBOXYPEPT_SER_HIS"/>
    <property type="match status" value="1"/>
</dbReference>
<keyword evidence="7" id="KW-0963">Cytoplasm</keyword>
<evidence type="ECO:0000256" key="8">
    <source>
        <dbReference type="ARBA" id="ARBA00022645"/>
    </source>
</evidence>
<keyword evidence="11" id="KW-0227">DNA damage</keyword>
<keyword evidence="14" id="KW-0325">Glycoprotein</keyword>
<dbReference type="SUPFAM" id="SSF53474">
    <property type="entry name" value="alpha/beta-Hydrolases"/>
    <property type="match status" value="1"/>
</dbReference>
<evidence type="ECO:0000256" key="2">
    <source>
        <dbReference type="ARBA" id="ARBA00004496"/>
    </source>
</evidence>
<gene>
    <name evidence="24" type="ORF">TRUGW13939_07014</name>
</gene>
<dbReference type="InterPro" id="IPR033124">
    <property type="entry name" value="Ser_caboxypep_his_AS"/>
</dbReference>